<keyword evidence="3" id="KW-1185">Reference proteome</keyword>
<proteinExistence type="predicted"/>
<evidence type="ECO:0000313" key="2">
    <source>
        <dbReference type="EMBL" id="KDR65806.1"/>
    </source>
</evidence>
<dbReference type="OrthoDB" id="2658103at2759"/>
<sequence length="451" mass="50502">MERELRANRKRTTSAVEDVTELRKRHRGQPKPKNAPVPAPTIKDFSPVIGGNRGEDRSATSQKRLAFQAIGYKANQWIENTPVFSVSGIKLAALTNRPKNSKFTKDPSNLVIEEMQNLEADACSGIWEDEDGNRLLCVFSSRIRALPQALPEAELPQETSAEQVVRRLYPGPKGRTLADVEQSKANNIGVYYDGIPNDLLIQYHQSAQLLHSFLPPVAAERDIRHPTDKVMQYKREGVGEENDKISFEQTGVLHLVHAWHAQGHPNGLLYPSSDISRTGQGTMAVNHYFNSTRALALHLAECFKVAFPDIYTKYQKAFDAGVWNESDPGPWIGRAIVWKLPVLIHQDGLDDGPTAAFNVGSYKGGEMYLPDIRVKLAYRPGDLLIFLSGQLYHRVGDWEPLLMKKNQAHGLTPGRIGNVFFFPKTSYDVLKNKSPGWNKATMTGKTADYRM</sequence>
<dbReference type="Gene3D" id="3.60.130.30">
    <property type="match status" value="1"/>
</dbReference>
<protein>
    <submittedName>
        <fullName evidence="2">Uncharacterized protein</fullName>
    </submittedName>
</protein>
<dbReference type="EMBL" id="KL142432">
    <property type="protein sequence ID" value="KDR65806.1"/>
    <property type="molecule type" value="Genomic_DNA"/>
</dbReference>
<reference evidence="3" key="1">
    <citation type="journal article" date="2014" name="Proc. Natl. Acad. Sci. U.S.A.">
        <title>Extensive sampling of basidiomycete genomes demonstrates inadequacy of the white-rot/brown-rot paradigm for wood decay fungi.</title>
        <authorList>
            <person name="Riley R."/>
            <person name="Salamov A.A."/>
            <person name="Brown D.W."/>
            <person name="Nagy L.G."/>
            <person name="Floudas D."/>
            <person name="Held B.W."/>
            <person name="Levasseur A."/>
            <person name="Lombard V."/>
            <person name="Morin E."/>
            <person name="Otillar R."/>
            <person name="Lindquist E.A."/>
            <person name="Sun H."/>
            <person name="LaButti K.M."/>
            <person name="Schmutz J."/>
            <person name="Jabbour D."/>
            <person name="Luo H."/>
            <person name="Baker S.E."/>
            <person name="Pisabarro A.G."/>
            <person name="Walton J.D."/>
            <person name="Blanchette R.A."/>
            <person name="Henrissat B."/>
            <person name="Martin F."/>
            <person name="Cullen D."/>
            <person name="Hibbett D.S."/>
            <person name="Grigoriev I.V."/>
        </authorList>
    </citation>
    <scope>NUCLEOTIDE SEQUENCE [LARGE SCALE GENOMIC DNA]</scope>
    <source>
        <strain evidence="3">CBS 339.88</strain>
    </source>
</reference>
<evidence type="ECO:0000313" key="3">
    <source>
        <dbReference type="Proteomes" id="UP000027222"/>
    </source>
</evidence>
<name>A0A067S4R6_GALM3</name>
<organism evidence="2 3">
    <name type="scientific">Galerina marginata (strain CBS 339.88)</name>
    <dbReference type="NCBI Taxonomy" id="685588"/>
    <lineage>
        <taxon>Eukaryota</taxon>
        <taxon>Fungi</taxon>
        <taxon>Dikarya</taxon>
        <taxon>Basidiomycota</taxon>
        <taxon>Agaricomycotina</taxon>
        <taxon>Agaricomycetes</taxon>
        <taxon>Agaricomycetidae</taxon>
        <taxon>Agaricales</taxon>
        <taxon>Agaricineae</taxon>
        <taxon>Strophariaceae</taxon>
        <taxon>Galerina</taxon>
    </lineage>
</organism>
<dbReference type="AlphaFoldDB" id="A0A067S4R6"/>
<dbReference type="Proteomes" id="UP000027222">
    <property type="component" value="Unassembled WGS sequence"/>
</dbReference>
<evidence type="ECO:0000256" key="1">
    <source>
        <dbReference type="SAM" id="MobiDB-lite"/>
    </source>
</evidence>
<feature type="region of interest" description="Disordered" evidence="1">
    <location>
        <begin position="1"/>
        <end position="59"/>
    </location>
</feature>
<accession>A0A067S4R6</accession>
<gene>
    <name evidence="2" type="ORF">GALMADRAFT_148389</name>
</gene>
<dbReference type="HOGENOM" id="CLU_598577_0_0_1"/>